<feature type="domain" description="HTH tetR-type" evidence="5">
    <location>
        <begin position="17"/>
        <end position="77"/>
    </location>
</feature>
<dbReference type="PANTHER" id="PTHR30055">
    <property type="entry name" value="HTH-TYPE TRANSCRIPTIONAL REGULATOR RUTR"/>
    <property type="match status" value="1"/>
</dbReference>
<dbReference type="GO" id="GO:0003700">
    <property type="term" value="F:DNA-binding transcription factor activity"/>
    <property type="evidence" value="ECO:0007669"/>
    <property type="project" value="TreeGrafter"/>
</dbReference>
<dbReference type="AlphaFoldDB" id="A0A930VHV5"/>
<keyword evidence="7" id="KW-1185">Reference proteome</keyword>
<dbReference type="InterPro" id="IPR025996">
    <property type="entry name" value="MT1864/Rv1816-like_C"/>
</dbReference>
<keyword evidence="3" id="KW-0804">Transcription</keyword>
<dbReference type="Proteomes" id="UP000640489">
    <property type="component" value="Unassembled WGS sequence"/>
</dbReference>
<evidence type="ECO:0000256" key="4">
    <source>
        <dbReference type="PROSITE-ProRule" id="PRU00335"/>
    </source>
</evidence>
<evidence type="ECO:0000256" key="3">
    <source>
        <dbReference type="ARBA" id="ARBA00023163"/>
    </source>
</evidence>
<dbReference type="RefSeq" id="WP_194708344.1">
    <property type="nucleotide sequence ID" value="NZ_JADKPN010000013.1"/>
</dbReference>
<evidence type="ECO:0000313" key="6">
    <source>
        <dbReference type="EMBL" id="MBF4765158.1"/>
    </source>
</evidence>
<dbReference type="EMBL" id="JADKPN010000013">
    <property type="protein sequence ID" value="MBF4765158.1"/>
    <property type="molecule type" value="Genomic_DNA"/>
</dbReference>
<proteinExistence type="predicted"/>
<dbReference type="Pfam" id="PF00440">
    <property type="entry name" value="TetR_N"/>
    <property type="match status" value="1"/>
</dbReference>
<dbReference type="PANTHER" id="PTHR30055:SF243">
    <property type="entry name" value="HTH-TYPE TRANSCRIPTIONAL REGULATOR RV1816"/>
    <property type="match status" value="1"/>
</dbReference>
<evidence type="ECO:0000256" key="1">
    <source>
        <dbReference type="ARBA" id="ARBA00023015"/>
    </source>
</evidence>
<dbReference type="SUPFAM" id="SSF48498">
    <property type="entry name" value="Tetracyclin repressor-like, C-terminal domain"/>
    <property type="match status" value="1"/>
</dbReference>
<dbReference type="Gene3D" id="1.10.357.10">
    <property type="entry name" value="Tetracycline Repressor, domain 2"/>
    <property type="match status" value="1"/>
</dbReference>
<protein>
    <submittedName>
        <fullName evidence="6">TetR/AcrR family transcriptional regulator</fullName>
    </submittedName>
</protein>
<evidence type="ECO:0000256" key="2">
    <source>
        <dbReference type="ARBA" id="ARBA00023125"/>
    </source>
</evidence>
<dbReference type="PROSITE" id="PS50977">
    <property type="entry name" value="HTH_TETR_2"/>
    <property type="match status" value="1"/>
</dbReference>
<keyword evidence="2 4" id="KW-0238">DNA-binding</keyword>
<dbReference type="SUPFAM" id="SSF46689">
    <property type="entry name" value="Homeodomain-like"/>
    <property type="match status" value="1"/>
</dbReference>
<keyword evidence="1" id="KW-0805">Transcription regulation</keyword>
<evidence type="ECO:0000259" key="5">
    <source>
        <dbReference type="PROSITE" id="PS50977"/>
    </source>
</evidence>
<comment type="caution">
    <text evidence="6">The sequence shown here is derived from an EMBL/GenBank/DDBJ whole genome shotgun (WGS) entry which is preliminary data.</text>
</comment>
<name>A0A930VHV5_9ACTN</name>
<dbReference type="InterPro" id="IPR001647">
    <property type="entry name" value="HTH_TetR"/>
</dbReference>
<dbReference type="InterPro" id="IPR050109">
    <property type="entry name" value="HTH-type_TetR-like_transc_reg"/>
</dbReference>
<sequence>MSIAESGSLTRRERQRAATVEEIKEVARGLMRDHGASEVRFTDIAKEMGMTPPALYRYYADRDELLTDLIADGYRDLGRTVAAARETVDQDDVAGRWIVVGKAYRDWARSEPAQFALILGMPLPGYVAPEDGPTTDAAKDAMGQLAQLFLRAAELGVLSEPLVREVADELVAHFEEKDELVGDAIPAATHQAMLHAWATLHGVTCLDVYGQFDWMGEAARDALFESTLRSAALAAGFPVS</sequence>
<gene>
    <name evidence="6" type="ORF">ISU07_18665</name>
</gene>
<dbReference type="InterPro" id="IPR009057">
    <property type="entry name" value="Homeodomain-like_sf"/>
</dbReference>
<accession>A0A930VHV5</accession>
<reference evidence="6" key="1">
    <citation type="submission" date="2020-11" db="EMBL/GenBank/DDBJ databases">
        <title>Nocardioides sp. nov., isolated from Soil of Cynanchum wilfordii Hemsley rhizosphere.</title>
        <authorList>
            <person name="Lee J.-S."/>
            <person name="Suh M.K."/>
            <person name="Kim J.-S."/>
        </authorList>
    </citation>
    <scope>NUCLEOTIDE SEQUENCE</scope>
    <source>
        <strain evidence="6">KCTC 19275</strain>
    </source>
</reference>
<organism evidence="6 7">
    <name type="scientific">Nocardioides islandensis</name>
    <dbReference type="NCBI Taxonomy" id="433663"/>
    <lineage>
        <taxon>Bacteria</taxon>
        <taxon>Bacillati</taxon>
        <taxon>Actinomycetota</taxon>
        <taxon>Actinomycetes</taxon>
        <taxon>Propionibacteriales</taxon>
        <taxon>Nocardioidaceae</taxon>
        <taxon>Nocardioides</taxon>
    </lineage>
</organism>
<dbReference type="GO" id="GO:0000976">
    <property type="term" value="F:transcription cis-regulatory region binding"/>
    <property type="evidence" value="ECO:0007669"/>
    <property type="project" value="TreeGrafter"/>
</dbReference>
<evidence type="ECO:0000313" key="7">
    <source>
        <dbReference type="Proteomes" id="UP000640489"/>
    </source>
</evidence>
<feature type="DNA-binding region" description="H-T-H motif" evidence="4">
    <location>
        <begin position="40"/>
        <end position="59"/>
    </location>
</feature>
<dbReference type="Pfam" id="PF13305">
    <property type="entry name" value="TetR_C_33"/>
    <property type="match status" value="1"/>
</dbReference>
<dbReference type="InterPro" id="IPR036271">
    <property type="entry name" value="Tet_transcr_reg_TetR-rel_C_sf"/>
</dbReference>